<dbReference type="EMBL" id="CVRB01000001">
    <property type="protein sequence ID" value="CRK81428.1"/>
    <property type="molecule type" value="Genomic_DNA"/>
</dbReference>
<keyword evidence="4 7" id="KW-0812">Transmembrane</keyword>
<feature type="transmembrane region" description="Helical" evidence="7">
    <location>
        <begin position="69"/>
        <end position="92"/>
    </location>
</feature>
<dbReference type="AlphaFoldDB" id="A0A0U1NUK2"/>
<dbReference type="CDD" id="cd06261">
    <property type="entry name" value="TM_PBP2"/>
    <property type="match status" value="1"/>
</dbReference>
<keyword evidence="10" id="KW-1185">Reference proteome</keyword>
<dbReference type="Pfam" id="PF00528">
    <property type="entry name" value="BPD_transp_1"/>
    <property type="match status" value="1"/>
</dbReference>
<feature type="transmembrane region" description="Helical" evidence="7">
    <location>
        <begin position="180"/>
        <end position="202"/>
    </location>
</feature>
<dbReference type="Proteomes" id="UP000199087">
    <property type="component" value="Unassembled WGS sequence"/>
</dbReference>
<dbReference type="PANTHER" id="PTHR43744:SF8">
    <property type="entry name" value="SN-GLYCEROL-3-PHOSPHATE TRANSPORT SYSTEM PERMEASE PROTEIN UGPE"/>
    <property type="match status" value="1"/>
</dbReference>
<evidence type="ECO:0000313" key="9">
    <source>
        <dbReference type="EMBL" id="CRK81428.1"/>
    </source>
</evidence>
<evidence type="ECO:0000256" key="3">
    <source>
        <dbReference type="ARBA" id="ARBA00022475"/>
    </source>
</evidence>
<dbReference type="PROSITE" id="PS50928">
    <property type="entry name" value="ABC_TM1"/>
    <property type="match status" value="1"/>
</dbReference>
<keyword evidence="3" id="KW-1003">Cell membrane</keyword>
<evidence type="ECO:0000259" key="8">
    <source>
        <dbReference type="PROSITE" id="PS50928"/>
    </source>
</evidence>
<proteinExistence type="inferred from homology"/>
<organism evidence="9 10">
    <name type="scientific">Neobacillus massiliamazoniensis</name>
    <dbReference type="NCBI Taxonomy" id="1499688"/>
    <lineage>
        <taxon>Bacteria</taxon>
        <taxon>Bacillati</taxon>
        <taxon>Bacillota</taxon>
        <taxon>Bacilli</taxon>
        <taxon>Bacillales</taxon>
        <taxon>Bacillaceae</taxon>
        <taxon>Neobacillus</taxon>
    </lineage>
</organism>
<feature type="transmembrane region" description="Helical" evidence="7">
    <location>
        <begin position="104"/>
        <end position="127"/>
    </location>
</feature>
<dbReference type="STRING" id="1499688.BN000_01330"/>
<feature type="domain" description="ABC transmembrane type-1" evidence="8">
    <location>
        <begin position="70"/>
        <end position="259"/>
    </location>
</feature>
<protein>
    <submittedName>
        <fullName evidence="9">Glycerol-3-phosphate ABC transporter permease</fullName>
    </submittedName>
</protein>
<gene>
    <name evidence="9" type="ORF">BN000_01330</name>
</gene>
<feature type="transmembrane region" description="Helical" evidence="7">
    <location>
        <begin position="139"/>
        <end position="159"/>
    </location>
</feature>
<feature type="transmembrane region" description="Helical" evidence="7">
    <location>
        <begin position="237"/>
        <end position="259"/>
    </location>
</feature>
<dbReference type="SUPFAM" id="SSF161098">
    <property type="entry name" value="MetI-like"/>
    <property type="match status" value="1"/>
</dbReference>
<dbReference type="InterPro" id="IPR000515">
    <property type="entry name" value="MetI-like"/>
</dbReference>
<evidence type="ECO:0000256" key="1">
    <source>
        <dbReference type="ARBA" id="ARBA00004651"/>
    </source>
</evidence>
<dbReference type="Gene3D" id="1.10.3720.10">
    <property type="entry name" value="MetI-like"/>
    <property type="match status" value="1"/>
</dbReference>
<keyword evidence="2 7" id="KW-0813">Transport</keyword>
<evidence type="ECO:0000256" key="2">
    <source>
        <dbReference type="ARBA" id="ARBA00022448"/>
    </source>
</evidence>
<name>A0A0U1NUK2_9BACI</name>
<evidence type="ECO:0000256" key="4">
    <source>
        <dbReference type="ARBA" id="ARBA00022692"/>
    </source>
</evidence>
<accession>A0A0U1NUK2</accession>
<dbReference type="RefSeq" id="WP_090632435.1">
    <property type="nucleotide sequence ID" value="NZ_CVRB01000001.1"/>
</dbReference>
<dbReference type="InterPro" id="IPR035906">
    <property type="entry name" value="MetI-like_sf"/>
</dbReference>
<dbReference type="GO" id="GO:0055085">
    <property type="term" value="P:transmembrane transport"/>
    <property type="evidence" value="ECO:0007669"/>
    <property type="project" value="InterPro"/>
</dbReference>
<evidence type="ECO:0000256" key="7">
    <source>
        <dbReference type="RuleBase" id="RU363032"/>
    </source>
</evidence>
<dbReference type="PANTHER" id="PTHR43744">
    <property type="entry name" value="ABC TRANSPORTER PERMEASE PROTEIN MG189-RELATED-RELATED"/>
    <property type="match status" value="1"/>
</dbReference>
<keyword evidence="5 7" id="KW-1133">Transmembrane helix</keyword>
<feature type="transmembrane region" description="Helical" evidence="7">
    <location>
        <begin position="12"/>
        <end position="33"/>
    </location>
</feature>
<comment type="similarity">
    <text evidence="7">Belongs to the binding-protein-dependent transport system permease family.</text>
</comment>
<evidence type="ECO:0000313" key="10">
    <source>
        <dbReference type="Proteomes" id="UP000199087"/>
    </source>
</evidence>
<evidence type="ECO:0000256" key="6">
    <source>
        <dbReference type="ARBA" id="ARBA00023136"/>
    </source>
</evidence>
<evidence type="ECO:0000256" key="5">
    <source>
        <dbReference type="ARBA" id="ARBA00022989"/>
    </source>
</evidence>
<comment type="subcellular location">
    <subcellularLocation>
        <location evidence="1 7">Cell membrane</location>
        <topology evidence="1 7">Multi-pass membrane protein</topology>
    </subcellularLocation>
</comment>
<reference evidence="10" key="1">
    <citation type="submission" date="2015-05" db="EMBL/GenBank/DDBJ databases">
        <authorList>
            <person name="Urmite Genomes"/>
        </authorList>
    </citation>
    <scope>NUCLEOTIDE SEQUENCE [LARGE SCALE GENOMIC DNA]</scope>
    <source>
        <strain evidence="10">LF1</strain>
    </source>
</reference>
<sequence length="273" mass="30938">MNRRKTRSLNVVQHILLIIMCFIAIFPFYWMVISSFKNESEIFTASFIPLKPTLENYVYAFSNMPIVKMMFNSFVIAILMTASQLISSLLAGYALVRWQFKGKILIYTLLSLTWLIPIQAIMIPNYILINQMGLNEKLLGIVLPFGVSTFAILSLYQSFKAFPIALIEAARLDGESDFGILLKVILPNIKSSVTSLGILLFINGWNEYLWPILITKKMENAPIQIGLRSFVSSDVNMWGSLMAATTISCLPILIIYLVLQRQIVDSFVKFGIK</sequence>
<dbReference type="OrthoDB" id="9771544at2"/>
<keyword evidence="6 7" id="KW-0472">Membrane</keyword>
<dbReference type="GO" id="GO:0005886">
    <property type="term" value="C:plasma membrane"/>
    <property type="evidence" value="ECO:0007669"/>
    <property type="project" value="UniProtKB-SubCell"/>
</dbReference>